<keyword evidence="6" id="KW-1185">Reference proteome</keyword>
<dbReference type="SUPFAM" id="SSF52922">
    <property type="entry name" value="TK C-terminal domain-like"/>
    <property type="match status" value="1"/>
</dbReference>
<evidence type="ECO:0000313" key="5">
    <source>
        <dbReference type="EMBL" id="SDS22502.1"/>
    </source>
</evidence>
<evidence type="ECO:0000256" key="3">
    <source>
        <dbReference type="ARBA" id="ARBA00023052"/>
    </source>
</evidence>
<name>A0A1H1QG99_9BRAD</name>
<dbReference type="Pfam" id="PF02780">
    <property type="entry name" value="Transketolase_C"/>
    <property type="match status" value="1"/>
</dbReference>
<evidence type="ECO:0000259" key="4">
    <source>
        <dbReference type="SMART" id="SM00861"/>
    </source>
</evidence>
<dbReference type="PANTHER" id="PTHR43825:SF5">
    <property type="entry name" value="HYPOTHETICAL TRANSKETOLASE FAMILY PROTEIN"/>
    <property type="match status" value="1"/>
</dbReference>
<gene>
    <name evidence="5" type="ORF">SAMN05444158_1398</name>
</gene>
<comment type="similarity">
    <text evidence="2">Belongs to the transketolase family.</text>
</comment>
<evidence type="ECO:0000256" key="2">
    <source>
        <dbReference type="ARBA" id="ARBA00007131"/>
    </source>
</evidence>
<dbReference type="Gene3D" id="3.40.50.920">
    <property type="match status" value="1"/>
</dbReference>
<organism evidence="5 6">
    <name type="scientific">Bradyrhizobium canariense</name>
    <dbReference type="NCBI Taxonomy" id="255045"/>
    <lineage>
        <taxon>Bacteria</taxon>
        <taxon>Pseudomonadati</taxon>
        <taxon>Pseudomonadota</taxon>
        <taxon>Alphaproteobacteria</taxon>
        <taxon>Hyphomicrobiales</taxon>
        <taxon>Nitrobacteraceae</taxon>
        <taxon>Bradyrhizobium</taxon>
    </lineage>
</organism>
<dbReference type="Pfam" id="PF02779">
    <property type="entry name" value="Transket_pyr"/>
    <property type="match status" value="1"/>
</dbReference>
<dbReference type="SUPFAM" id="SSF52518">
    <property type="entry name" value="Thiamin diphosphate-binding fold (THDP-binding)"/>
    <property type="match status" value="1"/>
</dbReference>
<dbReference type="EMBL" id="LT629750">
    <property type="protein sequence ID" value="SDS22502.1"/>
    <property type="molecule type" value="Genomic_DNA"/>
</dbReference>
<keyword evidence="3" id="KW-0786">Thiamine pyrophosphate</keyword>
<comment type="cofactor">
    <cofactor evidence="1">
        <name>thiamine diphosphate</name>
        <dbReference type="ChEBI" id="CHEBI:58937"/>
    </cofactor>
</comment>
<dbReference type="InterPro" id="IPR051157">
    <property type="entry name" value="PDH/Transketolase"/>
</dbReference>
<evidence type="ECO:0000256" key="1">
    <source>
        <dbReference type="ARBA" id="ARBA00001964"/>
    </source>
</evidence>
<dbReference type="InterPro" id="IPR009014">
    <property type="entry name" value="Transketo_C/PFOR_II"/>
</dbReference>
<feature type="domain" description="Transketolase-like pyrimidine-binding" evidence="4">
    <location>
        <begin position="1"/>
        <end position="158"/>
    </location>
</feature>
<dbReference type="AlphaFoldDB" id="A0A1H1QG99"/>
<dbReference type="InterPro" id="IPR029061">
    <property type="entry name" value="THDP-binding"/>
</dbReference>
<protein>
    <submittedName>
        <fullName evidence="5">Transketolase subunit B</fullName>
    </submittedName>
</protein>
<dbReference type="SMART" id="SM00861">
    <property type="entry name" value="Transket_pyr"/>
    <property type="match status" value="1"/>
</dbReference>
<dbReference type="CDD" id="cd07033">
    <property type="entry name" value="TPP_PYR_DXS_TK_like"/>
    <property type="match status" value="1"/>
</dbReference>
<proteinExistence type="inferred from homology"/>
<dbReference type="Gene3D" id="3.40.50.970">
    <property type="match status" value="1"/>
</dbReference>
<dbReference type="FunFam" id="3.40.50.970:FF:000129">
    <property type="entry name" value="Transketolase"/>
    <property type="match status" value="1"/>
</dbReference>
<accession>A0A1H1QG99</accession>
<dbReference type="InterPro" id="IPR033248">
    <property type="entry name" value="Transketolase_C"/>
</dbReference>
<sequence length="314" mass="33465">MNMIHKLAARDERVLYIGSDPGAGTLRAMSKEFPDRHLIEGISEAHIIGMSAGLAMEGYLPYVNTIATFLTRRCYEQVAIDLCLHNLPVRLIANGGGLVYAPLGPTHQAIEDIAIMRALPNMTVVCPADADEAARLMEHTLDWPGPIYIRLAKGGDAIVSKAEHGFEIGRAIVMRSPGDVLMVTTGIMLQRALAAADLLAAQGISAGILHMHTVKPLDTEALMRAIQGVKLVVSLEEHVPAGGLGSAIAETLIDNLGGGLPAMLRLSLPDRFMHNYGSQDSLLKKHDLAPGSIAAAIQRSLAAPEKSSSQLHST</sequence>
<dbReference type="PANTHER" id="PTHR43825">
    <property type="entry name" value="PYRUVATE DEHYDROGENASE E1 COMPONENT"/>
    <property type="match status" value="1"/>
</dbReference>
<evidence type="ECO:0000313" key="6">
    <source>
        <dbReference type="Proteomes" id="UP000243904"/>
    </source>
</evidence>
<dbReference type="InterPro" id="IPR005475">
    <property type="entry name" value="Transketolase-like_Pyr-bd"/>
</dbReference>
<dbReference type="Proteomes" id="UP000243904">
    <property type="component" value="Chromosome I"/>
</dbReference>
<reference evidence="6" key="1">
    <citation type="submission" date="2016-10" db="EMBL/GenBank/DDBJ databases">
        <authorList>
            <person name="Varghese N."/>
            <person name="Submissions S."/>
        </authorList>
    </citation>
    <scope>NUCLEOTIDE SEQUENCE [LARGE SCALE GENOMIC DNA]</scope>
    <source>
        <strain evidence="6">GAS369</strain>
    </source>
</reference>